<dbReference type="InterPro" id="IPR001543">
    <property type="entry name" value="FliN-like_C"/>
</dbReference>
<dbReference type="InterPro" id="IPR028976">
    <property type="entry name" value="CheC-like_sf"/>
</dbReference>
<sequence length="394" mass="42295">MSAESLSPNQVENLLKAMESAHGGENACAGDRAAEQQSAVGKSLSETSGREPPATPAAAETGSVPAPAGSHGSEPTVPAGDRGSSPSVTPYDFRSPDRVGKEQLQTLWSLHETVAESFALSASELLRVSLDVKVLSVQPADYATFVASREKPTCLSVIAPTPLDGKWLLDMPSSLAFAIIDRMLGGDPIPGEVPPRPLTEIENRLISRLVALFIEPLAPAWNAILTLNPTLESIESRPHQAQVARPDETIIQTDFEIQWGTHRETITLCIPYRTIETYRDRLAHAGMQEPTDRAGADFTRGQIAERMDAANVSVVVSLAHSRIKTSDLLGLTVGDIITTEQATDAPLELAIQDVPKFHASAGAYQGQKAAQVQSMIDPKRRRRPSGEAAETECK</sequence>
<reference evidence="13 14" key="1">
    <citation type="submission" date="2019-02" db="EMBL/GenBank/DDBJ databases">
        <title>Deep-cultivation of Planctomycetes and their phenomic and genomic characterization uncovers novel biology.</title>
        <authorList>
            <person name="Wiegand S."/>
            <person name="Jogler M."/>
            <person name="Boedeker C."/>
            <person name="Pinto D."/>
            <person name="Vollmers J."/>
            <person name="Rivas-Marin E."/>
            <person name="Kohn T."/>
            <person name="Peeters S.H."/>
            <person name="Heuer A."/>
            <person name="Rast P."/>
            <person name="Oberbeckmann S."/>
            <person name="Bunk B."/>
            <person name="Jeske O."/>
            <person name="Meyerdierks A."/>
            <person name="Storesund J.E."/>
            <person name="Kallscheuer N."/>
            <person name="Luecker S."/>
            <person name="Lage O.M."/>
            <person name="Pohl T."/>
            <person name="Merkel B.J."/>
            <person name="Hornburger P."/>
            <person name="Mueller R.-W."/>
            <person name="Bruemmer F."/>
            <person name="Labrenz M."/>
            <person name="Spormann A.M."/>
            <person name="Op Den Camp H."/>
            <person name="Overmann J."/>
            <person name="Amann R."/>
            <person name="Jetten M.S.M."/>
            <person name="Mascher T."/>
            <person name="Medema M.H."/>
            <person name="Devos D.P."/>
            <person name="Kaster A.-K."/>
            <person name="Ovreas L."/>
            <person name="Rohde M."/>
            <person name="Galperin M.Y."/>
            <person name="Jogler C."/>
        </authorList>
    </citation>
    <scope>NUCLEOTIDE SEQUENCE [LARGE SCALE GENOMIC DNA]</scope>
    <source>
        <strain evidence="13 14">CA85</strain>
    </source>
</reference>
<dbReference type="GO" id="GO:0071978">
    <property type="term" value="P:bacterial-type flagellum-dependent swarming motility"/>
    <property type="evidence" value="ECO:0007669"/>
    <property type="project" value="TreeGrafter"/>
</dbReference>
<keyword evidence="6" id="KW-0145">Chemotaxis</keyword>
<evidence type="ECO:0000313" key="13">
    <source>
        <dbReference type="EMBL" id="TWT56183.1"/>
    </source>
</evidence>
<evidence type="ECO:0000256" key="2">
    <source>
        <dbReference type="ARBA" id="ARBA00004202"/>
    </source>
</evidence>
<comment type="caution">
    <text evidence="13">The sequence shown here is derived from an EMBL/GenBank/DDBJ whole genome shotgun (WGS) entry which is preliminary data.</text>
</comment>
<evidence type="ECO:0000256" key="7">
    <source>
        <dbReference type="ARBA" id="ARBA00022779"/>
    </source>
</evidence>
<gene>
    <name evidence="13" type="primary">fliM</name>
    <name evidence="13" type="ORF">CA85_45250</name>
</gene>
<feature type="domain" description="Flagellar motor switch protein FliN-like C-terminal" evidence="12">
    <location>
        <begin position="306"/>
        <end position="376"/>
    </location>
</feature>
<comment type="subcellular location">
    <subcellularLocation>
        <location evidence="1">Bacterial flagellum basal body</location>
    </subcellularLocation>
    <subcellularLocation>
        <location evidence="2">Cell membrane</location>
        <topology evidence="2">Peripheral membrane protein</topology>
    </subcellularLocation>
</comment>
<dbReference type="SUPFAM" id="SSF101801">
    <property type="entry name" value="Surface presentation of antigens (SPOA)"/>
    <property type="match status" value="1"/>
</dbReference>
<evidence type="ECO:0000256" key="3">
    <source>
        <dbReference type="ARBA" id="ARBA00011049"/>
    </source>
</evidence>
<feature type="region of interest" description="Disordered" evidence="11">
    <location>
        <begin position="1"/>
        <end position="96"/>
    </location>
</feature>
<dbReference type="Pfam" id="PF02154">
    <property type="entry name" value="FliM"/>
    <property type="match status" value="1"/>
</dbReference>
<dbReference type="InterPro" id="IPR001689">
    <property type="entry name" value="Flag_FliM"/>
</dbReference>
<dbReference type="EMBL" id="SJPK01000016">
    <property type="protein sequence ID" value="TWT56183.1"/>
    <property type="molecule type" value="Genomic_DNA"/>
</dbReference>
<dbReference type="Pfam" id="PF01052">
    <property type="entry name" value="FliMN_C"/>
    <property type="match status" value="1"/>
</dbReference>
<evidence type="ECO:0000256" key="1">
    <source>
        <dbReference type="ARBA" id="ARBA00004117"/>
    </source>
</evidence>
<organism evidence="13 14">
    <name type="scientific">Allorhodopirellula solitaria</name>
    <dbReference type="NCBI Taxonomy" id="2527987"/>
    <lineage>
        <taxon>Bacteria</taxon>
        <taxon>Pseudomonadati</taxon>
        <taxon>Planctomycetota</taxon>
        <taxon>Planctomycetia</taxon>
        <taxon>Pirellulales</taxon>
        <taxon>Pirellulaceae</taxon>
        <taxon>Allorhodopirellula</taxon>
    </lineage>
</organism>
<evidence type="ECO:0000256" key="6">
    <source>
        <dbReference type="ARBA" id="ARBA00022500"/>
    </source>
</evidence>
<evidence type="ECO:0000259" key="12">
    <source>
        <dbReference type="Pfam" id="PF01052"/>
    </source>
</evidence>
<dbReference type="Proteomes" id="UP000318053">
    <property type="component" value="Unassembled WGS sequence"/>
</dbReference>
<dbReference type="SUPFAM" id="SSF103039">
    <property type="entry name" value="CheC-like"/>
    <property type="match status" value="1"/>
</dbReference>
<dbReference type="GO" id="GO:0009425">
    <property type="term" value="C:bacterial-type flagellum basal body"/>
    <property type="evidence" value="ECO:0007669"/>
    <property type="project" value="UniProtKB-SubCell"/>
</dbReference>
<dbReference type="PANTHER" id="PTHR30034">
    <property type="entry name" value="FLAGELLAR MOTOR SWITCH PROTEIN FLIM"/>
    <property type="match status" value="1"/>
</dbReference>
<protein>
    <recommendedName>
        <fullName evidence="4">Flagellar motor switch protein FliM</fullName>
    </recommendedName>
</protein>
<feature type="region of interest" description="Disordered" evidence="11">
    <location>
        <begin position="365"/>
        <end position="394"/>
    </location>
</feature>
<keyword evidence="13" id="KW-0966">Cell projection</keyword>
<keyword evidence="8" id="KW-0472">Membrane</keyword>
<evidence type="ECO:0000256" key="8">
    <source>
        <dbReference type="ARBA" id="ARBA00023136"/>
    </source>
</evidence>
<dbReference type="Gene3D" id="2.30.330.10">
    <property type="entry name" value="SpoA-like"/>
    <property type="match status" value="1"/>
</dbReference>
<comment type="similarity">
    <text evidence="3">Belongs to the FliM family.</text>
</comment>
<dbReference type="InterPro" id="IPR036429">
    <property type="entry name" value="SpoA-like_sf"/>
</dbReference>
<evidence type="ECO:0000256" key="4">
    <source>
        <dbReference type="ARBA" id="ARBA00021898"/>
    </source>
</evidence>
<name>A0A5C5X1Z6_9BACT</name>
<keyword evidence="5" id="KW-1003">Cell membrane</keyword>
<evidence type="ECO:0000256" key="9">
    <source>
        <dbReference type="ARBA" id="ARBA00023143"/>
    </source>
</evidence>
<feature type="compositionally biased region" description="Polar residues" evidence="11">
    <location>
        <begin position="35"/>
        <end position="47"/>
    </location>
</feature>
<keyword evidence="13" id="KW-0282">Flagellum</keyword>
<evidence type="ECO:0000313" key="14">
    <source>
        <dbReference type="Proteomes" id="UP000318053"/>
    </source>
</evidence>
<dbReference type="RefSeq" id="WP_186775103.1">
    <property type="nucleotide sequence ID" value="NZ_SJPK01000016.1"/>
</dbReference>
<keyword evidence="7" id="KW-0283">Flagellar rotation</keyword>
<dbReference type="GO" id="GO:0003774">
    <property type="term" value="F:cytoskeletal motor activity"/>
    <property type="evidence" value="ECO:0007669"/>
    <property type="project" value="InterPro"/>
</dbReference>
<feature type="compositionally biased region" description="Polar residues" evidence="11">
    <location>
        <begin position="1"/>
        <end position="12"/>
    </location>
</feature>
<accession>A0A5C5X1Z6</accession>
<dbReference type="GO" id="GO:0005886">
    <property type="term" value="C:plasma membrane"/>
    <property type="evidence" value="ECO:0007669"/>
    <property type="project" value="UniProtKB-SubCell"/>
</dbReference>
<dbReference type="CDD" id="cd17908">
    <property type="entry name" value="FliM"/>
    <property type="match status" value="1"/>
</dbReference>
<keyword evidence="9" id="KW-0975">Bacterial flagellum</keyword>
<dbReference type="AlphaFoldDB" id="A0A5C5X1Z6"/>
<evidence type="ECO:0000256" key="11">
    <source>
        <dbReference type="SAM" id="MobiDB-lite"/>
    </source>
</evidence>
<keyword evidence="13" id="KW-0969">Cilium</keyword>
<dbReference type="PIRSF" id="PIRSF002888">
    <property type="entry name" value="FliM"/>
    <property type="match status" value="1"/>
</dbReference>
<keyword evidence="14" id="KW-1185">Reference proteome</keyword>
<comment type="function">
    <text evidence="10">FliM is one of three proteins (FliG, FliN, FliM) that forms the rotor-mounted switch complex (C ring), located at the base of the basal body. This complex interacts with the CheY and CheZ chemotaxis proteins, in addition to contacting components of the motor that determine the direction of flagellar rotation.</text>
</comment>
<dbReference type="Gene3D" id="3.40.1550.10">
    <property type="entry name" value="CheC-like"/>
    <property type="match status" value="1"/>
</dbReference>
<dbReference type="GO" id="GO:0050918">
    <property type="term" value="P:positive chemotaxis"/>
    <property type="evidence" value="ECO:0007669"/>
    <property type="project" value="TreeGrafter"/>
</dbReference>
<dbReference type="PANTHER" id="PTHR30034:SF6">
    <property type="entry name" value="YOP PROTEINS TRANSLOCATION PROTEIN Q"/>
    <property type="match status" value="1"/>
</dbReference>
<evidence type="ECO:0000256" key="5">
    <source>
        <dbReference type="ARBA" id="ARBA00022475"/>
    </source>
</evidence>
<proteinExistence type="inferred from homology"/>
<evidence type="ECO:0000256" key="10">
    <source>
        <dbReference type="ARBA" id="ARBA00025044"/>
    </source>
</evidence>